<dbReference type="Proteomes" id="UP000821845">
    <property type="component" value="Chromosome 6"/>
</dbReference>
<gene>
    <name evidence="1" type="ORF">HPB50_010604</name>
</gene>
<evidence type="ECO:0000313" key="2">
    <source>
        <dbReference type="Proteomes" id="UP000821845"/>
    </source>
</evidence>
<protein>
    <submittedName>
        <fullName evidence="1">Uncharacterized protein</fullName>
    </submittedName>
</protein>
<evidence type="ECO:0000313" key="1">
    <source>
        <dbReference type="EMBL" id="KAH6928024.1"/>
    </source>
</evidence>
<sequence length="1524" mass="161434">MVSALRRKIAQQVFMAQLFQGRPLKHSCRYANRRRALREVEMPPSPPPIGSFLSCSAPFLVVSESELSGALGIGTEEFRGPLRIDLENVLSQAVVSEAGELAVPLDRATFLQESLCTAGCAPRLMPSQRFVVDFSSPNVAKPFHVGHLRSTVLGHSLCNLLSFAGHHVTRLNYLGDWGTQCGLLLAGFAKYGSSEELTKDPLKHLLSVYVAANAEAERNPTFRAEALQNFADLEAGQPVVLDQWQKWRQLSLDGYDQQYKRLGVSFDVLDAESRHSRSSLELLERLRTEDRLTARGDGVLGIECHEFIPLAKSSGASLYLTRDVVAALERKERYDFDWAYYVVDRSQAEHFRRLALVLEQLGVEWSDRVQHVTFGRIRGVSSRKGVGEGMLLDDLLNEAVHRARHSMDQAPTTKVQDEVAAQLVAEQLGLAAVVVNFLRGRRNRDITFDWHQALHAAGDSGVSLQYAHARLCSLEEKAGLSVEPEASVDLLQEPCALALAVQIARFEEVVCSAVHQLEPCIVAQYLFALSHAIGRAAKELPVKNQRLPVAQPGSRAPMSKMSGQSLNDRLMAARHTIAGQGLARVVCKATTEEVIGPKKKHLDYLLHCTNEPNVSIPQLANLLIERAQNTNWVVVFKSLVTVHHLMCYGNERFTQYLASSNCTFQLGTFVDKTGVQAGFDMSTFIRRYAKYLTEKAVSYRTVAFDFCKVKRGKEDGTLRTMPTDKLLKTVPALQSQLDALLEFDCTANDLTNGVISSAFMLLFRDLIRLFACYNDGIINLLEKYFDMNKKHCREALDIYKKFLIRMDRVAEFLKVAEAVGIDKGDIPDLTKAPSSLLDALEQHLAALEGRKGTATSAASATRVSSNVQSAVSALSCTSSAFGSAGGTGAEINGVRVDEASVRRALEEEAAAMNQLKERHLKETEASTNPFLSASPEPPAATASSSEPVLDLFSAAPASDDLLCLGNPALGCEHVKQPVELSLASHPSTSLPHEINLISFAGFMSQPVSTPSTTFASDASFAAAFGSVPPAAASDEEEETRPAAGRLTLPTLEPPPPRSSSPSPTAELMRGAGTTPILAHMPEPGFGDLDTSEEPWPSEPFEPATTTAATGSAASSGWLGFDQGRPQETTSTAVSKPAMAKTVVSGPAMPGATMPGSAMPGTAMAGSTMPGAMMPGTAMAGSTMPGAAMPGTAMAGSVMPGVAIPSSVAMPGTAIPSSMVMPGAAMASPVVPASAVGAPMPGAVPGAAMTKPPARPASALDDLNFAIQQAMGGVSSPAHSAAPSGGASLRSVLLGWHESLGYVLFCSCLLSLHVEFVWHILLVGSLSTLLMSLTAGLDSFGDVLQPRPLMSGLASPATSAPTASEAPMAPSKAPASTGGGLLKGDLDATLASLAQNLDINGPKQAAARKTSGGGHQWGSPKPAGKTGGTNWTPVGVAWAGSGSPQHLFQPQPQPCVAPTVPAAPVAGAQWGPMGGAFGPTPMVPFRPPQMGAQPPMMAAAAPGMFGAPAPAPSSQPAVNDPFGAL</sequence>
<name>A0ACB7S2S5_HYAAI</name>
<organism evidence="1 2">
    <name type="scientific">Hyalomma asiaticum</name>
    <name type="common">Tick</name>
    <dbReference type="NCBI Taxonomy" id="266040"/>
    <lineage>
        <taxon>Eukaryota</taxon>
        <taxon>Metazoa</taxon>
        <taxon>Ecdysozoa</taxon>
        <taxon>Arthropoda</taxon>
        <taxon>Chelicerata</taxon>
        <taxon>Arachnida</taxon>
        <taxon>Acari</taxon>
        <taxon>Parasitiformes</taxon>
        <taxon>Ixodida</taxon>
        <taxon>Ixodoidea</taxon>
        <taxon>Ixodidae</taxon>
        <taxon>Hyalomminae</taxon>
        <taxon>Hyalomma</taxon>
    </lineage>
</organism>
<keyword evidence="2" id="KW-1185">Reference proteome</keyword>
<comment type="caution">
    <text evidence="1">The sequence shown here is derived from an EMBL/GenBank/DDBJ whole genome shotgun (WGS) entry which is preliminary data.</text>
</comment>
<dbReference type="EMBL" id="CM023486">
    <property type="protein sequence ID" value="KAH6928024.1"/>
    <property type="molecule type" value="Genomic_DNA"/>
</dbReference>
<accession>A0ACB7S2S5</accession>
<reference evidence="1" key="1">
    <citation type="submission" date="2020-05" db="EMBL/GenBank/DDBJ databases">
        <title>Large-scale comparative analyses of tick genomes elucidate their genetic diversity and vector capacities.</title>
        <authorList>
            <person name="Jia N."/>
            <person name="Wang J."/>
            <person name="Shi W."/>
            <person name="Du L."/>
            <person name="Sun Y."/>
            <person name="Zhan W."/>
            <person name="Jiang J."/>
            <person name="Wang Q."/>
            <person name="Zhang B."/>
            <person name="Ji P."/>
            <person name="Sakyi L.B."/>
            <person name="Cui X."/>
            <person name="Yuan T."/>
            <person name="Jiang B."/>
            <person name="Yang W."/>
            <person name="Lam T.T.-Y."/>
            <person name="Chang Q."/>
            <person name="Ding S."/>
            <person name="Wang X."/>
            <person name="Zhu J."/>
            <person name="Ruan X."/>
            <person name="Zhao L."/>
            <person name="Wei J."/>
            <person name="Que T."/>
            <person name="Du C."/>
            <person name="Cheng J."/>
            <person name="Dai P."/>
            <person name="Han X."/>
            <person name="Huang E."/>
            <person name="Gao Y."/>
            <person name="Liu J."/>
            <person name="Shao H."/>
            <person name="Ye R."/>
            <person name="Li L."/>
            <person name="Wei W."/>
            <person name="Wang X."/>
            <person name="Wang C."/>
            <person name="Yang T."/>
            <person name="Huo Q."/>
            <person name="Li W."/>
            <person name="Guo W."/>
            <person name="Chen H."/>
            <person name="Zhou L."/>
            <person name="Ni X."/>
            <person name="Tian J."/>
            <person name="Zhou Y."/>
            <person name="Sheng Y."/>
            <person name="Liu T."/>
            <person name="Pan Y."/>
            <person name="Xia L."/>
            <person name="Li J."/>
            <person name="Zhao F."/>
            <person name="Cao W."/>
        </authorList>
    </citation>
    <scope>NUCLEOTIDE SEQUENCE</scope>
    <source>
        <strain evidence="1">Hyas-2018</strain>
    </source>
</reference>
<proteinExistence type="predicted"/>